<feature type="region of interest" description="Disordered" evidence="2">
    <location>
        <begin position="519"/>
        <end position="542"/>
    </location>
</feature>
<reference evidence="6 8" key="2">
    <citation type="journal article" date="2013" name="Nature">
        <title>Insights into bilaterian evolution from three spiralian genomes.</title>
        <authorList>
            <person name="Simakov O."/>
            <person name="Marletaz F."/>
            <person name="Cho S.J."/>
            <person name="Edsinger-Gonzales E."/>
            <person name="Havlak P."/>
            <person name="Hellsten U."/>
            <person name="Kuo D.H."/>
            <person name="Larsson T."/>
            <person name="Lv J."/>
            <person name="Arendt D."/>
            <person name="Savage R."/>
            <person name="Osoegawa K."/>
            <person name="de Jong P."/>
            <person name="Grimwood J."/>
            <person name="Chapman J.A."/>
            <person name="Shapiro H."/>
            <person name="Aerts A."/>
            <person name="Otillar R.P."/>
            <person name="Terry A.Y."/>
            <person name="Boore J.L."/>
            <person name="Grigoriev I.V."/>
            <person name="Lindberg D.R."/>
            <person name="Seaver E.C."/>
            <person name="Weisblat D.A."/>
            <person name="Putnam N.H."/>
            <person name="Rokhsar D.S."/>
        </authorList>
    </citation>
    <scope>NUCLEOTIDE SEQUENCE</scope>
</reference>
<dbReference type="RefSeq" id="XP_009027749.1">
    <property type="nucleotide sequence ID" value="XM_009029501.1"/>
</dbReference>
<reference evidence="7" key="3">
    <citation type="submission" date="2015-06" db="UniProtKB">
        <authorList>
            <consortium name="EnsemblMetazoa"/>
        </authorList>
    </citation>
    <scope>IDENTIFICATION</scope>
</reference>
<dbReference type="EnsemblMetazoa" id="HelroT185132">
    <property type="protein sequence ID" value="HelroP185132"/>
    <property type="gene ID" value="HelroG185132"/>
</dbReference>
<dbReference type="Pfam" id="PF02225">
    <property type="entry name" value="PA"/>
    <property type="match status" value="1"/>
</dbReference>
<evidence type="ECO:0000259" key="3">
    <source>
        <dbReference type="Pfam" id="PF02225"/>
    </source>
</evidence>
<dbReference type="STRING" id="6412.T1FMF7"/>
<dbReference type="InterPro" id="IPR046450">
    <property type="entry name" value="PA_dom_sf"/>
</dbReference>
<dbReference type="GeneID" id="20210006"/>
<dbReference type="OrthoDB" id="5841748at2759"/>
<evidence type="ECO:0000259" key="4">
    <source>
        <dbReference type="Pfam" id="PF04253"/>
    </source>
</evidence>
<feature type="domain" description="Peptidase M28" evidence="5">
    <location>
        <begin position="370"/>
        <end position="473"/>
    </location>
</feature>
<dbReference type="CTD" id="20210006"/>
<dbReference type="GO" id="GO:0004180">
    <property type="term" value="F:carboxypeptidase activity"/>
    <property type="evidence" value="ECO:0000318"/>
    <property type="project" value="GO_Central"/>
</dbReference>
<keyword evidence="8" id="KW-1185">Reference proteome</keyword>
<protein>
    <recommendedName>
        <fullName evidence="9">Peptidase M28 domain-containing protein</fullName>
    </recommendedName>
</protein>
<dbReference type="PANTHER" id="PTHR10404">
    <property type="entry name" value="N-ACETYLATED-ALPHA-LINKED ACIDIC DIPEPTIDASE"/>
    <property type="match status" value="1"/>
</dbReference>
<dbReference type="InterPro" id="IPR007484">
    <property type="entry name" value="Peptidase_M28"/>
</dbReference>
<dbReference type="Proteomes" id="UP000015101">
    <property type="component" value="Unassembled WGS sequence"/>
</dbReference>
<gene>
    <name evidence="7" type="primary">20210006</name>
    <name evidence="6" type="ORF">HELRODRAFT_185132</name>
</gene>
<dbReference type="HOGENOM" id="CLU_005688_3_2_1"/>
<dbReference type="EMBL" id="AMQM01001725">
    <property type="status" value="NOT_ANNOTATED_CDS"/>
    <property type="molecule type" value="Genomic_DNA"/>
</dbReference>
<evidence type="ECO:0000256" key="2">
    <source>
        <dbReference type="SAM" id="MobiDB-lite"/>
    </source>
</evidence>
<reference evidence="8" key="1">
    <citation type="submission" date="2012-12" db="EMBL/GenBank/DDBJ databases">
        <authorList>
            <person name="Hellsten U."/>
            <person name="Grimwood J."/>
            <person name="Chapman J.A."/>
            <person name="Shapiro H."/>
            <person name="Aerts A."/>
            <person name="Otillar R.P."/>
            <person name="Terry A.Y."/>
            <person name="Boore J.L."/>
            <person name="Simakov O."/>
            <person name="Marletaz F."/>
            <person name="Cho S.-J."/>
            <person name="Edsinger-Gonzales E."/>
            <person name="Havlak P."/>
            <person name="Kuo D.-H."/>
            <person name="Larsson T."/>
            <person name="Lv J."/>
            <person name="Arendt D."/>
            <person name="Savage R."/>
            <person name="Osoegawa K."/>
            <person name="de Jong P."/>
            <person name="Lindberg D.R."/>
            <person name="Seaver E.C."/>
            <person name="Weisblat D.A."/>
            <person name="Putnam N.H."/>
            <person name="Grigoriev I.V."/>
            <person name="Rokhsar D.S."/>
        </authorList>
    </citation>
    <scope>NUCLEOTIDE SEQUENCE</scope>
</reference>
<comment type="similarity">
    <text evidence="1">Belongs to the peptidase M28 family. M28B subfamily.</text>
</comment>
<dbReference type="Gene3D" id="1.20.930.40">
    <property type="entry name" value="Transferrin receptor-like, dimerisation domain"/>
    <property type="match status" value="1"/>
</dbReference>
<evidence type="ECO:0000259" key="5">
    <source>
        <dbReference type="Pfam" id="PF04389"/>
    </source>
</evidence>
<proteinExistence type="inferred from homology"/>
<evidence type="ECO:0000313" key="6">
    <source>
        <dbReference type="EMBL" id="ESN94716.1"/>
    </source>
</evidence>
<name>T1FMF7_HELRO</name>
<dbReference type="PANTHER" id="PTHR10404:SF77">
    <property type="entry name" value="GLUTAMATE CARBOXYPEPTIDASE 2 HOMOLOG"/>
    <property type="match status" value="1"/>
</dbReference>
<dbReference type="InterPro" id="IPR039373">
    <property type="entry name" value="Peptidase_M28B"/>
</dbReference>
<dbReference type="EMBL" id="KB097571">
    <property type="protein sequence ID" value="ESN94716.1"/>
    <property type="molecule type" value="Genomic_DNA"/>
</dbReference>
<dbReference type="SUPFAM" id="SSF47672">
    <property type="entry name" value="Transferrin receptor-like dimerisation domain"/>
    <property type="match status" value="1"/>
</dbReference>
<evidence type="ECO:0000256" key="1">
    <source>
        <dbReference type="ARBA" id="ARBA00005634"/>
    </source>
</evidence>
<dbReference type="OMA" id="HMAGTPG"/>
<dbReference type="eggNOG" id="KOG2195">
    <property type="taxonomic scope" value="Eukaryota"/>
</dbReference>
<dbReference type="AlphaFoldDB" id="T1FMF7"/>
<evidence type="ECO:0000313" key="7">
    <source>
        <dbReference type="EnsemblMetazoa" id="HelroP185132"/>
    </source>
</evidence>
<dbReference type="Pfam" id="PF04389">
    <property type="entry name" value="Peptidase_M28"/>
    <property type="match status" value="1"/>
</dbReference>
<dbReference type="InParanoid" id="T1FMF7"/>
<feature type="domain" description="Transferrin receptor-like dimerisation" evidence="4">
    <location>
        <begin position="686"/>
        <end position="809"/>
    </location>
</feature>
<evidence type="ECO:0000313" key="8">
    <source>
        <dbReference type="Proteomes" id="UP000015101"/>
    </source>
</evidence>
<dbReference type="FunFam" id="3.50.30.30:FF:000002">
    <property type="entry name" value="N-acetylated-alpha-linked acidic dipeptidase 2"/>
    <property type="match status" value="1"/>
</dbReference>
<dbReference type="InterPro" id="IPR036757">
    <property type="entry name" value="TFR-like_dimer_dom_sf"/>
</dbReference>
<dbReference type="SUPFAM" id="SSF52025">
    <property type="entry name" value="PA domain"/>
    <property type="match status" value="1"/>
</dbReference>
<feature type="compositionally biased region" description="Low complexity" evidence="2">
    <location>
        <begin position="522"/>
        <end position="537"/>
    </location>
</feature>
<dbReference type="Gene3D" id="3.50.30.30">
    <property type="match status" value="1"/>
</dbReference>
<dbReference type="CDD" id="cd08022">
    <property type="entry name" value="M28_PSMA_like"/>
    <property type="match status" value="1"/>
</dbReference>
<evidence type="ECO:0008006" key="9">
    <source>
        <dbReference type="Google" id="ProtNLM"/>
    </source>
</evidence>
<dbReference type="KEGG" id="hro:HELRODRAFT_185132"/>
<dbReference type="Pfam" id="PF04253">
    <property type="entry name" value="TFR_dimer"/>
    <property type="match status" value="1"/>
</dbReference>
<dbReference type="Gene3D" id="3.40.630.10">
    <property type="entry name" value="Zn peptidases"/>
    <property type="match status" value="1"/>
</dbReference>
<dbReference type="FunFam" id="3.40.630.10:FF:000101">
    <property type="entry name" value="N-acetylated alpha-linked acidic dipeptidase like 1"/>
    <property type="match status" value="1"/>
</dbReference>
<dbReference type="FunFam" id="1.20.930.40:FF:000007">
    <property type="entry name" value="Uncharacterized protein"/>
    <property type="match status" value="1"/>
</dbReference>
<dbReference type="InterPro" id="IPR003137">
    <property type="entry name" value="PA_domain"/>
</dbReference>
<organism evidence="7 8">
    <name type="scientific">Helobdella robusta</name>
    <name type="common">Californian leech</name>
    <dbReference type="NCBI Taxonomy" id="6412"/>
    <lineage>
        <taxon>Eukaryota</taxon>
        <taxon>Metazoa</taxon>
        <taxon>Spiralia</taxon>
        <taxon>Lophotrochozoa</taxon>
        <taxon>Annelida</taxon>
        <taxon>Clitellata</taxon>
        <taxon>Hirudinea</taxon>
        <taxon>Rhynchobdellida</taxon>
        <taxon>Glossiphoniidae</taxon>
        <taxon>Helobdella</taxon>
    </lineage>
</organism>
<sequence>MMNYYYNSLNSMDKSFRSKMKRKIDTVGVLKIVALILSAAILLVLGFVIGYFTKTAVTHHTSSESVGISEVDVADYLMKEISSENIDKHLKKLTSRPHLSGTPGIHDTVEYIHNFWKQIHLDKTKLISYEVLLSHPSPDNPNSVSVLGQDDSPLFQSQPAEPILRPEDNSSEIVPPFNAYSAAGSVMGTPIYVNYGRVSDFEYVKNLNMTFKDQICVVRYGFNFRADKVALGEKYGCVGMIIYSDPADYAITNTSKVYPDSWLIPGGGVQRGTIKKSSTASGDPLTPLYPATEHAYRLNISEADLPKIPCQPIGYDDARKLLRYFDGEEVPDEWKGGLNITYRFGSKLISGAKAVKVVVNNEFKLDTINNIVGFIEGSVEPDRYVIIGNHYDAWVYGGADPNSGTAVMLEVSRAFMALTKEKGWRPRRSLMFCAWGAEEQGIIGSREFVEEYGLILGQRAVAYLNVDIAVQGRFVFRGKALPMLNTVLFEATKLVPNPDEEEVEHGRKSVYDTWCFRKPEKSSSSSPTSLSSSPSSPNHAVIIDRDDKSHSNYVTIYKDDDDIDDGVVKPIRPRMGLIGSGSDFAPFVISVGTTCADVRFIYDEKLNISSYPLYHTGYETYYLFSKHHDPGFIYSKALGRVWSQMALMLADRVQIPLDPVEYSDFVKSYFQKFKSSNERYLLGFNITLTALSSAVKNFTRAVKDFKARLDKIDLNNVHLVRQYNDQLMNLERSFIDHAGLPDRPAVKHVIFAPSRYNSYAASVFPGVTDAIFDLKQHLHDGEAPKYVEQVKKQLSVLIFMFQRAGANLKESDDFIGRD</sequence>
<accession>T1FMF7</accession>
<feature type="domain" description="PA" evidence="3">
    <location>
        <begin position="189"/>
        <end position="274"/>
    </location>
</feature>
<dbReference type="CDD" id="cd02121">
    <property type="entry name" value="PA_GCPII_like"/>
    <property type="match status" value="1"/>
</dbReference>
<dbReference type="SUPFAM" id="SSF53187">
    <property type="entry name" value="Zn-dependent exopeptidases"/>
    <property type="match status" value="1"/>
</dbReference>
<dbReference type="InterPro" id="IPR007365">
    <property type="entry name" value="TFR-like_dimer_dom"/>
</dbReference>